<dbReference type="EMBL" id="KZ805325">
    <property type="protein sequence ID" value="PVI04030.1"/>
    <property type="molecule type" value="Genomic_DNA"/>
</dbReference>
<keyword evidence="1" id="KW-0862">Zinc</keyword>
<dbReference type="GO" id="GO:0003676">
    <property type="term" value="F:nucleic acid binding"/>
    <property type="evidence" value="ECO:0007669"/>
    <property type="project" value="InterPro"/>
</dbReference>
<dbReference type="SUPFAM" id="SSF57756">
    <property type="entry name" value="Retrovirus zinc finger-like domains"/>
    <property type="match status" value="1"/>
</dbReference>
<dbReference type="InterPro" id="IPR036875">
    <property type="entry name" value="Znf_CCHC_sf"/>
</dbReference>
<name>A0A2V1E499_9PLEO</name>
<gene>
    <name evidence="3" type="ORF">DM02DRAFT_625343</name>
</gene>
<evidence type="ECO:0000256" key="1">
    <source>
        <dbReference type="PROSITE-ProRule" id="PRU00047"/>
    </source>
</evidence>
<dbReference type="Gene3D" id="4.10.60.10">
    <property type="entry name" value="Zinc finger, CCHC-type"/>
    <property type="match status" value="1"/>
</dbReference>
<feature type="domain" description="CCHC-type" evidence="2">
    <location>
        <begin position="60"/>
        <end position="75"/>
    </location>
</feature>
<dbReference type="SMART" id="SM00343">
    <property type="entry name" value="ZnF_C2HC"/>
    <property type="match status" value="1"/>
</dbReference>
<dbReference type="PROSITE" id="PS50158">
    <property type="entry name" value="ZF_CCHC"/>
    <property type="match status" value="1"/>
</dbReference>
<keyword evidence="1" id="KW-0863">Zinc-finger</keyword>
<keyword evidence="4" id="KW-1185">Reference proteome</keyword>
<dbReference type="InterPro" id="IPR001878">
    <property type="entry name" value="Znf_CCHC"/>
</dbReference>
<reference evidence="3 4" key="1">
    <citation type="journal article" date="2018" name="Sci. Rep.">
        <title>Comparative genomics provides insights into the lifestyle and reveals functional heterogeneity of dark septate endophytic fungi.</title>
        <authorList>
            <person name="Knapp D.G."/>
            <person name="Nemeth J.B."/>
            <person name="Barry K."/>
            <person name="Hainaut M."/>
            <person name="Henrissat B."/>
            <person name="Johnson J."/>
            <person name="Kuo A."/>
            <person name="Lim J.H.P."/>
            <person name="Lipzen A."/>
            <person name="Nolan M."/>
            <person name="Ohm R.A."/>
            <person name="Tamas L."/>
            <person name="Grigoriev I.V."/>
            <person name="Spatafora J.W."/>
            <person name="Nagy L.G."/>
            <person name="Kovacs G.M."/>
        </authorList>
    </citation>
    <scope>NUCLEOTIDE SEQUENCE [LARGE SCALE GENOMIC DNA]</scope>
    <source>
        <strain evidence="3 4">DSE2036</strain>
    </source>
</reference>
<proteinExistence type="predicted"/>
<dbReference type="GO" id="GO:0008270">
    <property type="term" value="F:zinc ion binding"/>
    <property type="evidence" value="ECO:0007669"/>
    <property type="project" value="UniProtKB-KW"/>
</dbReference>
<accession>A0A2V1E499</accession>
<sequence length="167" mass="19135">MRIVRLMLEPKVMDYQPYMNMASVNQAFKHDLDAAIQQNLKYRIKRGQDYYNAKAASKVCYRCHVAGHVVRDCPNVQKKTHGYEQYRQPKIVQVSSNGEGLRTCDRVTVSEYFLTRTLKTPSTCSINTINDKKQLKFNKISKNNMPSLANLKTGKTVTVLARTAPEM</sequence>
<keyword evidence="1" id="KW-0479">Metal-binding</keyword>
<protein>
    <recommendedName>
        <fullName evidence="2">CCHC-type domain-containing protein</fullName>
    </recommendedName>
</protein>
<evidence type="ECO:0000313" key="3">
    <source>
        <dbReference type="EMBL" id="PVI04030.1"/>
    </source>
</evidence>
<evidence type="ECO:0000313" key="4">
    <source>
        <dbReference type="Proteomes" id="UP000244855"/>
    </source>
</evidence>
<organism evidence="3 4">
    <name type="scientific">Periconia macrospinosa</name>
    <dbReference type="NCBI Taxonomy" id="97972"/>
    <lineage>
        <taxon>Eukaryota</taxon>
        <taxon>Fungi</taxon>
        <taxon>Dikarya</taxon>
        <taxon>Ascomycota</taxon>
        <taxon>Pezizomycotina</taxon>
        <taxon>Dothideomycetes</taxon>
        <taxon>Pleosporomycetidae</taxon>
        <taxon>Pleosporales</taxon>
        <taxon>Massarineae</taxon>
        <taxon>Periconiaceae</taxon>
        <taxon>Periconia</taxon>
    </lineage>
</organism>
<dbReference type="AlphaFoldDB" id="A0A2V1E499"/>
<dbReference type="Proteomes" id="UP000244855">
    <property type="component" value="Unassembled WGS sequence"/>
</dbReference>
<dbReference type="Pfam" id="PF00098">
    <property type="entry name" value="zf-CCHC"/>
    <property type="match status" value="1"/>
</dbReference>
<evidence type="ECO:0000259" key="2">
    <source>
        <dbReference type="PROSITE" id="PS50158"/>
    </source>
</evidence>